<dbReference type="InterPro" id="IPR044859">
    <property type="entry name" value="Allene_oxi_cyc_Dirigent"/>
</dbReference>
<keyword evidence="4" id="KW-0732">Signal</keyword>
<evidence type="ECO:0000256" key="2">
    <source>
        <dbReference type="ARBA" id="ARBA00011738"/>
    </source>
</evidence>
<dbReference type="PANTHER" id="PTHR21495">
    <property type="entry name" value="NUCLEOPORIN-RELATED"/>
    <property type="match status" value="1"/>
</dbReference>
<comment type="subunit">
    <text evidence="2 4">Homodimer.</text>
</comment>
<comment type="caution">
    <text evidence="5">The sequence shown here is derived from an EMBL/GenBank/DDBJ whole genome shotgun (WGS) entry which is preliminary data.</text>
</comment>
<dbReference type="AlphaFoldDB" id="A0AAN7LZ44"/>
<feature type="signal peptide" evidence="4">
    <location>
        <begin position="1"/>
        <end position="21"/>
    </location>
</feature>
<name>A0AAN7LZ44_TRANT</name>
<dbReference type="Pfam" id="PF03018">
    <property type="entry name" value="Dirigent"/>
    <property type="match status" value="1"/>
</dbReference>
<feature type="chain" id="PRO_5042662409" description="Dirigent protein" evidence="4">
    <location>
        <begin position="22"/>
        <end position="194"/>
    </location>
</feature>
<gene>
    <name evidence="5" type="ORF">SAY86_024323</name>
</gene>
<keyword evidence="4" id="KW-0052">Apoplast</keyword>
<evidence type="ECO:0000313" key="5">
    <source>
        <dbReference type="EMBL" id="KAK4798958.1"/>
    </source>
</evidence>
<evidence type="ECO:0000256" key="1">
    <source>
        <dbReference type="ARBA" id="ARBA00010746"/>
    </source>
</evidence>
<keyword evidence="3 4" id="KW-0964">Secreted</keyword>
<dbReference type="Proteomes" id="UP001346149">
    <property type="component" value="Unassembled WGS sequence"/>
</dbReference>
<evidence type="ECO:0000256" key="3">
    <source>
        <dbReference type="ARBA" id="ARBA00022525"/>
    </source>
</evidence>
<dbReference type="GO" id="GO:0048046">
    <property type="term" value="C:apoplast"/>
    <property type="evidence" value="ECO:0007669"/>
    <property type="project" value="UniProtKB-SubCell"/>
</dbReference>
<dbReference type="GO" id="GO:0009699">
    <property type="term" value="P:phenylpropanoid biosynthetic process"/>
    <property type="evidence" value="ECO:0007669"/>
    <property type="project" value="UniProtKB-ARBA"/>
</dbReference>
<sequence length="194" mass="21150">MASHLEWFALLAILMAHSSHLIPVKSEAAASAFSRTISPESLGLRREKLTHLHFYFHDIVSGPNATAVNVAQASNRPSPTDFGAVFVIDDLLTEGPSPKSRPVGRAQGIYASASQTEVALLMALNFVFTAGKYNGSTLSVLGWNSIFRGVRELPVLGGSGLFRFARGYAQARTVTLNLTTKDAIVEYNIYFFHY</sequence>
<dbReference type="Gene3D" id="2.40.480.10">
    <property type="entry name" value="Allene oxide cyclase-like"/>
    <property type="match status" value="1"/>
</dbReference>
<dbReference type="EMBL" id="JAXQNO010000004">
    <property type="protein sequence ID" value="KAK4798958.1"/>
    <property type="molecule type" value="Genomic_DNA"/>
</dbReference>
<evidence type="ECO:0000256" key="4">
    <source>
        <dbReference type="RuleBase" id="RU363099"/>
    </source>
</evidence>
<comment type="function">
    <text evidence="4">Dirigent proteins impart stereoselectivity on the phenoxy radical-coupling reaction, yielding optically active lignans from two molecules of coniferyl alcohol in the biosynthesis of lignans, flavonolignans, and alkaloids and thus plays a central role in plant secondary metabolism.</text>
</comment>
<comment type="similarity">
    <text evidence="1 4">Belongs to the plant dirigent protein family.</text>
</comment>
<protein>
    <recommendedName>
        <fullName evidence="4">Dirigent protein</fullName>
    </recommendedName>
</protein>
<keyword evidence="6" id="KW-1185">Reference proteome</keyword>
<organism evidence="5 6">
    <name type="scientific">Trapa natans</name>
    <name type="common">Water chestnut</name>
    <dbReference type="NCBI Taxonomy" id="22666"/>
    <lineage>
        <taxon>Eukaryota</taxon>
        <taxon>Viridiplantae</taxon>
        <taxon>Streptophyta</taxon>
        <taxon>Embryophyta</taxon>
        <taxon>Tracheophyta</taxon>
        <taxon>Spermatophyta</taxon>
        <taxon>Magnoliopsida</taxon>
        <taxon>eudicotyledons</taxon>
        <taxon>Gunneridae</taxon>
        <taxon>Pentapetalae</taxon>
        <taxon>rosids</taxon>
        <taxon>malvids</taxon>
        <taxon>Myrtales</taxon>
        <taxon>Lythraceae</taxon>
        <taxon>Trapa</taxon>
    </lineage>
</organism>
<accession>A0AAN7LZ44</accession>
<reference evidence="5 6" key="1">
    <citation type="journal article" date="2023" name="Hortic Res">
        <title>Pangenome of water caltrop reveals structural variations and asymmetric subgenome divergence after allopolyploidization.</title>
        <authorList>
            <person name="Zhang X."/>
            <person name="Chen Y."/>
            <person name="Wang L."/>
            <person name="Yuan Y."/>
            <person name="Fang M."/>
            <person name="Shi L."/>
            <person name="Lu R."/>
            <person name="Comes H.P."/>
            <person name="Ma Y."/>
            <person name="Chen Y."/>
            <person name="Huang G."/>
            <person name="Zhou Y."/>
            <person name="Zheng Z."/>
            <person name="Qiu Y."/>
        </authorList>
    </citation>
    <scope>NUCLEOTIDE SEQUENCE [LARGE SCALE GENOMIC DNA]</scope>
    <source>
        <strain evidence="5">F231</strain>
    </source>
</reference>
<proteinExistence type="inferred from homology"/>
<dbReference type="InterPro" id="IPR004265">
    <property type="entry name" value="Dirigent"/>
</dbReference>
<evidence type="ECO:0000313" key="6">
    <source>
        <dbReference type="Proteomes" id="UP001346149"/>
    </source>
</evidence>
<comment type="subcellular location">
    <subcellularLocation>
        <location evidence="4">Secreted</location>
        <location evidence="4">Extracellular space</location>
        <location evidence="4">Apoplast</location>
    </subcellularLocation>
</comment>